<sequence>MSYEQLKLKNQLCHRLYMASNGITRRYRPHLEALDLTYPQYVVMMALWEQDNI</sequence>
<reference evidence="3 4" key="2">
    <citation type="submission" date="2019-06" db="EMBL/GenBank/DDBJ databases">
        <title>Co-occurence of chitin degradation, pigmentation and bioactivity in marine Pseudoalteromonas.</title>
        <authorList>
            <person name="Sonnenschein E.C."/>
            <person name="Bech P.K."/>
        </authorList>
    </citation>
    <scope>NUCLEOTIDE SEQUENCE [LARGE SCALE GENOMIC DNA]</scope>
    <source>
        <strain evidence="4">S2231</strain>
        <strain evidence="1 3">S2233</strain>
    </source>
</reference>
<dbReference type="EMBL" id="PNCK01000087">
    <property type="protein sequence ID" value="TMP40231.1"/>
    <property type="molecule type" value="Genomic_DNA"/>
</dbReference>
<name>A0A5S3XLJ4_9GAMM</name>
<dbReference type="EMBL" id="PNCL01000100">
    <property type="protein sequence ID" value="TMP55445.1"/>
    <property type="molecule type" value="Genomic_DNA"/>
</dbReference>
<organism evidence="2 4">
    <name type="scientific">Pseudoalteromonas citrea</name>
    <dbReference type="NCBI Taxonomy" id="43655"/>
    <lineage>
        <taxon>Bacteria</taxon>
        <taxon>Pseudomonadati</taxon>
        <taxon>Pseudomonadota</taxon>
        <taxon>Gammaproteobacteria</taxon>
        <taxon>Alteromonadales</taxon>
        <taxon>Pseudoalteromonadaceae</taxon>
        <taxon>Pseudoalteromonas</taxon>
    </lineage>
</organism>
<dbReference type="Proteomes" id="UP000307706">
    <property type="component" value="Unassembled WGS sequence"/>
</dbReference>
<evidence type="ECO:0000313" key="1">
    <source>
        <dbReference type="EMBL" id="TMP40231.1"/>
    </source>
</evidence>
<reference evidence="2" key="3">
    <citation type="submission" date="2019-09" db="EMBL/GenBank/DDBJ databases">
        <title>Co-occurence of chitin degradation, pigmentation and bioactivity in marine Pseudoalteromonas.</title>
        <authorList>
            <person name="Sonnenschein E.C."/>
            <person name="Bech P.K."/>
        </authorList>
    </citation>
    <scope>NUCLEOTIDE SEQUENCE</scope>
    <source>
        <strain evidence="2">S2231</strain>
    </source>
</reference>
<keyword evidence="3" id="KW-1185">Reference proteome</keyword>
<evidence type="ECO:0000313" key="3">
    <source>
        <dbReference type="Proteomes" id="UP000305730"/>
    </source>
</evidence>
<dbReference type="SUPFAM" id="SSF46785">
    <property type="entry name" value="Winged helix' DNA-binding domain"/>
    <property type="match status" value="1"/>
</dbReference>
<reference evidence="2 4" key="1">
    <citation type="submission" date="2017-12" db="EMBL/GenBank/DDBJ databases">
        <authorList>
            <person name="Paulsen S."/>
            <person name="Gram L.K."/>
        </authorList>
    </citation>
    <scope>NUCLEOTIDE SEQUENCE [LARGE SCALE GENOMIC DNA]</scope>
    <source>
        <strain evidence="2 4">S2231</strain>
        <strain evidence="1">S2233</strain>
    </source>
</reference>
<evidence type="ECO:0000313" key="2">
    <source>
        <dbReference type="EMBL" id="TMP55445.1"/>
    </source>
</evidence>
<protein>
    <submittedName>
        <fullName evidence="2">MarR family transcriptional regulator</fullName>
    </submittedName>
</protein>
<dbReference type="Gene3D" id="1.10.10.10">
    <property type="entry name" value="Winged helix-like DNA-binding domain superfamily/Winged helix DNA-binding domain"/>
    <property type="match status" value="1"/>
</dbReference>
<comment type="caution">
    <text evidence="2">The sequence shown here is derived from an EMBL/GenBank/DDBJ whole genome shotgun (WGS) entry which is preliminary data.</text>
</comment>
<gene>
    <name evidence="2" type="ORF">CWB96_17355</name>
    <name evidence="1" type="ORF">CWB97_19415</name>
</gene>
<evidence type="ECO:0000313" key="4">
    <source>
        <dbReference type="Proteomes" id="UP000307706"/>
    </source>
</evidence>
<dbReference type="AlphaFoldDB" id="A0A5S3XLJ4"/>
<dbReference type="InterPro" id="IPR036388">
    <property type="entry name" value="WH-like_DNA-bd_sf"/>
</dbReference>
<dbReference type="InterPro" id="IPR036390">
    <property type="entry name" value="WH_DNA-bd_sf"/>
</dbReference>
<proteinExistence type="predicted"/>
<dbReference type="Proteomes" id="UP000305730">
    <property type="component" value="Unassembled WGS sequence"/>
</dbReference>
<feature type="non-terminal residue" evidence="2">
    <location>
        <position position="53"/>
    </location>
</feature>
<dbReference type="RefSeq" id="WP_432760797.1">
    <property type="nucleotide sequence ID" value="NZ_PNCK01000087.1"/>
</dbReference>
<accession>A0A5S3XLJ4</accession>